<feature type="non-terminal residue" evidence="2">
    <location>
        <position position="489"/>
    </location>
</feature>
<feature type="non-terminal residue" evidence="2">
    <location>
        <position position="1"/>
    </location>
</feature>
<protein>
    <submittedName>
        <fullName evidence="2">Polyprotein of retroviral origin, putative</fullName>
        <ecNumber evidence="2">2.7.7.49</ecNumber>
    </submittedName>
</protein>
<dbReference type="AlphaFoldDB" id="B7PWZ6"/>
<dbReference type="SUPFAM" id="SSF56672">
    <property type="entry name" value="DNA/RNA polymerases"/>
    <property type="match status" value="1"/>
</dbReference>
<dbReference type="STRING" id="6945.B7PWZ6"/>
<dbReference type="Pfam" id="PF00078">
    <property type="entry name" value="RVT_1"/>
    <property type="match status" value="1"/>
</dbReference>
<dbReference type="InterPro" id="IPR041577">
    <property type="entry name" value="RT_RNaseH_2"/>
</dbReference>
<dbReference type="VEuPathDB" id="VectorBase:ISCI007443"/>
<name>B7PWZ6_IXOSC</name>
<dbReference type="FunFam" id="3.30.70.270:FF:000063">
    <property type="entry name" value="Zinc knuckle domaincontaining protein"/>
    <property type="match status" value="1"/>
</dbReference>
<keyword evidence="2" id="KW-0548">Nucleotidyltransferase</keyword>
<dbReference type="VEuPathDB" id="VectorBase:ISCW007443"/>
<evidence type="ECO:0000259" key="1">
    <source>
        <dbReference type="PROSITE" id="PS50878"/>
    </source>
</evidence>
<dbReference type="InterPro" id="IPR000477">
    <property type="entry name" value="RT_dom"/>
</dbReference>
<sequence>LHVASIDTDRKEPILESQVNFDQDTAEAEVSALMVVLNNYRDCFALSLEELGCTHLTEMTVIEKPGSVPVHSKPYCTNLAERNAIREIATEWKNCGLVAETSSPYASPVLFVKKKNGEDRLVVDFRRLNSQAIPDRFPLPDIDDQLAQLAGAKLFCVLGCANGYLRIPLSEDSKAKTALITPDETGQFEWMIFGLKNGPAVFQLLMNQVLEPLRNNVVMCYLDNILIPARNWEEILEKLKKVLGAIREAGITLKLPKCFFGRRELEYLGFRIREGFLLPGKQKTEAIANMKPPEDVHGVRQFLGVTGFFRRFIAHYATKAGSLSRLLRKNSDFVWGDEQQEVFEQLEEELTLSPVLRLYDPAAPTEFHTDANVKGLAGMLLQQDMDGKWHLVFCVSKKTTDAEKNYHSGKLQLMAILWAVDRLRALLLGIPFVLVTDCQATVYLNTHRMLNPQIARWFNLLRQYAYEVRYRPGKKVAHVDCLSRSPEGP</sequence>
<feature type="domain" description="Reverse transcriptase" evidence="1">
    <location>
        <begin position="93"/>
        <end position="272"/>
    </location>
</feature>
<keyword evidence="2" id="KW-0808">Transferase</keyword>
<dbReference type="PaxDb" id="6945-B7PWZ6"/>
<dbReference type="EC" id="2.7.7.49" evidence="2"/>
<dbReference type="EMBL" id="DS811064">
    <property type="protein sequence ID" value="EEC11118.1"/>
    <property type="molecule type" value="Genomic_DNA"/>
</dbReference>
<dbReference type="Pfam" id="PF17919">
    <property type="entry name" value="RT_RNaseH_2"/>
    <property type="match status" value="1"/>
</dbReference>
<dbReference type="OrthoDB" id="6503602at2759"/>
<dbReference type="PANTHER" id="PTHR33064">
    <property type="entry name" value="POL PROTEIN"/>
    <property type="match status" value="1"/>
</dbReference>
<evidence type="ECO:0000313" key="2">
    <source>
        <dbReference type="EMBL" id="EEC11118.1"/>
    </source>
</evidence>
<dbReference type="CDD" id="cd01647">
    <property type="entry name" value="RT_LTR"/>
    <property type="match status" value="1"/>
</dbReference>
<gene>
    <name evidence="2" type="ORF">IscW_ISCW007443</name>
</gene>
<dbReference type="InterPro" id="IPR043502">
    <property type="entry name" value="DNA/RNA_pol_sf"/>
</dbReference>
<reference evidence="2" key="1">
    <citation type="submission" date="2008-03" db="EMBL/GenBank/DDBJ databases">
        <title>Annotation of Ixodes scapularis.</title>
        <authorList>
            <consortium name="Ixodes scapularis Genome Project Consortium"/>
            <person name="Caler E."/>
            <person name="Hannick L.I."/>
            <person name="Bidwell S."/>
            <person name="Joardar V."/>
            <person name="Thiagarajan M."/>
            <person name="Amedeo P."/>
            <person name="Galinsky K.J."/>
            <person name="Schobel S."/>
            <person name="Inman J."/>
            <person name="Hostetler J."/>
            <person name="Miller J."/>
            <person name="Hammond M."/>
            <person name="Megy K."/>
            <person name="Lawson D."/>
            <person name="Kodira C."/>
            <person name="Sutton G."/>
            <person name="Meyer J."/>
            <person name="Hill C.A."/>
            <person name="Birren B."/>
            <person name="Nene V."/>
            <person name="Collins F."/>
            <person name="Alarcon-Chaidez F."/>
            <person name="Wikel S."/>
            <person name="Strausberg R."/>
        </authorList>
    </citation>
    <scope>NUCLEOTIDE SEQUENCE [LARGE SCALE GENOMIC DNA]</scope>
    <source>
        <strain evidence="2">Wikel colony</strain>
    </source>
</reference>
<dbReference type="CDD" id="cd09274">
    <property type="entry name" value="RNase_HI_RT_Ty3"/>
    <property type="match status" value="1"/>
</dbReference>
<dbReference type="GO" id="GO:0003964">
    <property type="term" value="F:RNA-directed DNA polymerase activity"/>
    <property type="evidence" value="ECO:0007669"/>
    <property type="project" value="UniProtKB-EC"/>
</dbReference>
<dbReference type="InterPro" id="IPR043128">
    <property type="entry name" value="Rev_trsase/Diguanyl_cyclase"/>
</dbReference>
<dbReference type="InterPro" id="IPR051320">
    <property type="entry name" value="Viral_Replic_Matur_Polypro"/>
</dbReference>
<accession>B7PWZ6</accession>
<proteinExistence type="predicted"/>
<dbReference type="PANTHER" id="PTHR33064:SF37">
    <property type="entry name" value="RIBONUCLEASE H"/>
    <property type="match status" value="1"/>
</dbReference>
<dbReference type="Gene3D" id="3.30.70.270">
    <property type="match status" value="2"/>
</dbReference>
<dbReference type="VEuPathDB" id="VectorBase:ISCP_000841"/>
<organism>
    <name type="scientific">Ixodes scapularis</name>
    <name type="common">Black-legged tick</name>
    <name type="synonym">Deer tick</name>
    <dbReference type="NCBI Taxonomy" id="6945"/>
    <lineage>
        <taxon>Eukaryota</taxon>
        <taxon>Metazoa</taxon>
        <taxon>Ecdysozoa</taxon>
        <taxon>Arthropoda</taxon>
        <taxon>Chelicerata</taxon>
        <taxon>Arachnida</taxon>
        <taxon>Acari</taxon>
        <taxon>Parasitiformes</taxon>
        <taxon>Ixodida</taxon>
        <taxon>Ixodoidea</taxon>
        <taxon>Ixodidae</taxon>
        <taxon>Ixodinae</taxon>
        <taxon>Ixodes</taxon>
    </lineage>
</organism>
<dbReference type="PROSITE" id="PS50878">
    <property type="entry name" value="RT_POL"/>
    <property type="match status" value="1"/>
</dbReference>
<dbReference type="Gene3D" id="3.10.10.10">
    <property type="entry name" value="HIV Type 1 Reverse Transcriptase, subunit A, domain 1"/>
    <property type="match status" value="1"/>
</dbReference>
<dbReference type="HOGENOM" id="CLU_000384_33_2_1"/>